<evidence type="ECO:0000313" key="1">
    <source>
        <dbReference type="EMBL" id="PLW27992.1"/>
    </source>
</evidence>
<protein>
    <recommendedName>
        <fullName evidence="3">Retrotransposon gag domain-containing protein</fullName>
    </recommendedName>
</protein>
<dbReference type="STRING" id="200324.A0A2N5TR74"/>
<evidence type="ECO:0000313" key="2">
    <source>
        <dbReference type="Proteomes" id="UP000235388"/>
    </source>
</evidence>
<sequence length="368" mass="40783">MMLLPPSPNPRIQKSPSLPPVTPILGLSPRTIPPLSPSFGVRQPEFTTTNVSKLLAELQINNQPIQETVTFNTQCIAELQTNERHHRKEINELKDLLKLSAEVTKIKSTVYEDIQNLRQDLAQVRGGVEAVNFLTSSRLDNLGDGISSYTWWRGFLGKNANAQGLDAVTGSSMAPFVIDELSSVERFLQEIERTFTNHKELEDARKALKALKQGKETIEQFNIIFNSLLYSVDLSDALKCEIYANAIHPEIFNLGLQRGGWSGVTKLEVRLAMAVALANDVAEVLALECSRVKGISAQVKQKIINAPNRNIVPIPKIAPPQRLSEEKPMDLDAVSANIGFKYALFKAECVDEGICHKCGKVYDSAHKN</sequence>
<dbReference type="EMBL" id="PGCJ01000462">
    <property type="protein sequence ID" value="PLW27992.1"/>
    <property type="molecule type" value="Genomic_DNA"/>
</dbReference>
<gene>
    <name evidence="1" type="ORF">PCANC_23043</name>
</gene>
<reference evidence="1 2" key="1">
    <citation type="submission" date="2017-11" db="EMBL/GenBank/DDBJ databases">
        <title>De novo assembly and phasing of dikaryotic genomes from two isolates of Puccinia coronata f. sp. avenae, the causal agent of oat crown rust.</title>
        <authorList>
            <person name="Miller M.E."/>
            <person name="Zhang Y."/>
            <person name="Omidvar V."/>
            <person name="Sperschneider J."/>
            <person name="Schwessinger B."/>
            <person name="Raley C."/>
            <person name="Palmer J.M."/>
            <person name="Garnica D."/>
            <person name="Upadhyaya N."/>
            <person name="Rathjen J."/>
            <person name="Taylor J.M."/>
            <person name="Park R.F."/>
            <person name="Dodds P.N."/>
            <person name="Hirsch C.D."/>
            <person name="Kianian S.F."/>
            <person name="Figueroa M."/>
        </authorList>
    </citation>
    <scope>NUCLEOTIDE SEQUENCE [LARGE SCALE GENOMIC DNA]</scope>
    <source>
        <strain evidence="1">12NC29</strain>
    </source>
</reference>
<dbReference type="Proteomes" id="UP000235388">
    <property type="component" value="Unassembled WGS sequence"/>
</dbReference>
<comment type="caution">
    <text evidence="1">The sequence shown here is derived from an EMBL/GenBank/DDBJ whole genome shotgun (WGS) entry which is preliminary data.</text>
</comment>
<dbReference type="AlphaFoldDB" id="A0A2N5TR74"/>
<dbReference type="OrthoDB" id="2516739at2759"/>
<accession>A0A2N5TR74</accession>
<evidence type="ECO:0008006" key="3">
    <source>
        <dbReference type="Google" id="ProtNLM"/>
    </source>
</evidence>
<name>A0A2N5TR74_9BASI</name>
<keyword evidence="2" id="KW-1185">Reference proteome</keyword>
<organism evidence="1 2">
    <name type="scientific">Puccinia coronata f. sp. avenae</name>
    <dbReference type="NCBI Taxonomy" id="200324"/>
    <lineage>
        <taxon>Eukaryota</taxon>
        <taxon>Fungi</taxon>
        <taxon>Dikarya</taxon>
        <taxon>Basidiomycota</taxon>
        <taxon>Pucciniomycotina</taxon>
        <taxon>Pucciniomycetes</taxon>
        <taxon>Pucciniales</taxon>
        <taxon>Pucciniaceae</taxon>
        <taxon>Puccinia</taxon>
    </lineage>
</organism>
<proteinExistence type="predicted"/>